<dbReference type="Pfam" id="PF00135">
    <property type="entry name" value="COesterase"/>
    <property type="match status" value="1"/>
</dbReference>
<dbReference type="InterPro" id="IPR019819">
    <property type="entry name" value="Carboxylesterase_B_CS"/>
</dbReference>
<dbReference type="InterPro" id="IPR002018">
    <property type="entry name" value="CarbesteraseB"/>
</dbReference>
<dbReference type="EC" id="3.1.1.-" evidence="3"/>
<comment type="similarity">
    <text evidence="1 3">Belongs to the type-B carboxylesterase/lipase family.</text>
</comment>
<evidence type="ECO:0000259" key="4">
    <source>
        <dbReference type="Pfam" id="PF00135"/>
    </source>
</evidence>
<keyword evidence="6" id="KW-1185">Reference proteome</keyword>
<keyword evidence="3" id="KW-0732">Signal</keyword>
<dbReference type="InterPro" id="IPR019826">
    <property type="entry name" value="Carboxylesterase_B_AS"/>
</dbReference>
<comment type="caution">
    <text evidence="5">The sequence shown here is derived from an EMBL/GenBank/DDBJ whole genome shotgun (WGS) entry which is preliminary data.</text>
</comment>
<dbReference type="InterPro" id="IPR029058">
    <property type="entry name" value="AB_hydrolase_fold"/>
</dbReference>
<dbReference type="OMA" id="WGQFTYG"/>
<evidence type="ECO:0000313" key="5">
    <source>
        <dbReference type="EMBL" id="EHK19929.1"/>
    </source>
</evidence>
<dbReference type="OrthoDB" id="408631at2759"/>
<feature type="domain" description="Carboxylesterase type B" evidence="4">
    <location>
        <begin position="28"/>
        <end position="548"/>
    </location>
</feature>
<evidence type="ECO:0000313" key="6">
    <source>
        <dbReference type="Proteomes" id="UP000007115"/>
    </source>
</evidence>
<dbReference type="InParanoid" id="G9N0P7"/>
<organism evidence="5 6">
    <name type="scientific">Hypocrea virens (strain Gv29-8 / FGSC 10586)</name>
    <name type="common">Gliocladium virens</name>
    <name type="synonym">Trichoderma virens</name>
    <dbReference type="NCBI Taxonomy" id="413071"/>
    <lineage>
        <taxon>Eukaryota</taxon>
        <taxon>Fungi</taxon>
        <taxon>Dikarya</taxon>
        <taxon>Ascomycota</taxon>
        <taxon>Pezizomycotina</taxon>
        <taxon>Sordariomycetes</taxon>
        <taxon>Hypocreomycetidae</taxon>
        <taxon>Hypocreales</taxon>
        <taxon>Hypocreaceae</taxon>
        <taxon>Trichoderma</taxon>
    </lineage>
</organism>
<dbReference type="Proteomes" id="UP000007115">
    <property type="component" value="Unassembled WGS sequence"/>
</dbReference>
<protein>
    <recommendedName>
        <fullName evidence="3">Carboxylic ester hydrolase</fullName>
        <ecNumber evidence="3">3.1.1.-</ecNumber>
    </recommendedName>
</protein>
<dbReference type="RefSeq" id="XP_013954123.1">
    <property type="nucleotide sequence ID" value="XM_014098648.1"/>
</dbReference>
<proteinExistence type="inferred from homology"/>
<evidence type="ECO:0000256" key="3">
    <source>
        <dbReference type="RuleBase" id="RU361235"/>
    </source>
</evidence>
<dbReference type="GeneID" id="25789742"/>
<reference evidence="5 6" key="1">
    <citation type="journal article" date="2011" name="Genome Biol.">
        <title>Comparative genome sequence analysis underscores mycoparasitism as the ancestral life style of Trichoderma.</title>
        <authorList>
            <person name="Kubicek C.P."/>
            <person name="Herrera-Estrella A."/>
            <person name="Seidl-Seiboth V."/>
            <person name="Martinez D.A."/>
            <person name="Druzhinina I.S."/>
            <person name="Thon M."/>
            <person name="Zeilinger S."/>
            <person name="Casas-Flores S."/>
            <person name="Horwitz B.A."/>
            <person name="Mukherjee P.K."/>
            <person name="Mukherjee M."/>
            <person name="Kredics L."/>
            <person name="Alcaraz L.D."/>
            <person name="Aerts A."/>
            <person name="Antal Z."/>
            <person name="Atanasova L."/>
            <person name="Cervantes-Badillo M.G."/>
            <person name="Challacombe J."/>
            <person name="Chertkov O."/>
            <person name="McCluskey K."/>
            <person name="Coulpier F."/>
            <person name="Deshpande N."/>
            <person name="von Doehren H."/>
            <person name="Ebbole D.J."/>
            <person name="Esquivel-Naranjo E.U."/>
            <person name="Fekete E."/>
            <person name="Flipphi M."/>
            <person name="Glaser F."/>
            <person name="Gomez-Rodriguez E.Y."/>
            <person name="Gruber S."/>
            <person name="Han C."/>
            <person name="Henrissat B."/>
            <person name="Hermosa R."/>
            <person name="Hernandez-Onate M."/>
            <person name="Karaffa L."/>
            <person name="Kosti I."/>
            <person name="Le Crom S."/>
            <person name="Lindquist E."/>
            <person name="Lucas S."/>
            <person name="Luebeck M."/>
            <person name="Luebeck P.S."/>
            <person name="Margeot A."/>
            <person name="Metz B."/>
            <person name="Misra M."/>
            <person name="Nevalainen H."/>
            <person name="Omann M."/>
            <person name="Packer N."/>
            <person name="Perrone G."/>
            <person name="Uresti-Rivera E.E."/>
            <person name="Salamov A."/>
            <person name="Schmoll M."/>
            <person name="Seiboth B."/>
            <person name="Shapiro H."/>
            <person name="Sukno S."/>
            <person name="Tamayo-Ramos J.A."/>
            <person name="Tisch D."/>
            <person name="Wiest A."/>
            <person name="Wilkinson H.H."/>
            <person name="Zhang M."/>
            <person name="Coutinho P.M."/>
            <person name="Kenerley C.M."/>
            <person name="Monte E."/>
            <person name="Baker S.E."/>
            <person name="Grigoriev I.V."/>
        </authorList>
    </citation>
    <scope>NUCLEOTIDE SEQUENCE [LARGE SCALE GENOMIC DNA]</scope>
    <source>
        <strain evidence="6">Gv29-8 / FGSC 10586</strain>
    </source>
</reference>
<evidence type="ECO:0000256" key="1">
    <source>
        <dbReference type="ARBA" id="ARBA00005964"/>
    </source>
</evidence>
<dbReference type="GO" id="GO:0016787">
    <property type="term" value="F:hydrolase activity"/>
    <property type="evidence" value="ECO:0007669"/>
    <property type="project" value="UniProtKB-KW"/>
</dbReference>
<dbReference type="PROSITE" id="PS00122">
    <property type="entry name" value="CARBOXYLESTERASE_B_1"/>
    <property type="match status" value="1"/>
</dbReference>
<dbReference type="HOGENOM" id="CLU_006586_10_5_1"/>
<dbReference type="EMBL" id="ABDF02000082">
    <property type="protein sequence ID" value="EHK19929.1"/>
    <property type="molecule type" value="Genomic_DNA"/>
</dbReference>
<dbReference type="VEuPathDB" id="FungiDB:TRIVIDRAFT_193306"/>
<dbReference type="SUPFAM" id="SSF53474">
    <property type="entry name" value="alpha/beta-Hydrolases"/>
    <property type="match status" value="1"/>
</dbReference>
<feature type="chain" id="PRO_5005133189" description="Carboxylic ester hydrolase" evidence="3">
    <location>
        <begin position="18"/>
        <end position="555"/>
    </location>
</feature>
<feature type="signal peptide" evidence="3">
    <location>
        <begin position="1"/>
        <end position="17"/>
    </location>
</feature>
<dbReference type="PANTHER" id="PTHR11559">
    <property type="entry name" value="CARBOXYLESTERASE"/>
    <property type="match status" value="1"/>
</dbReference>
<accession>G9N0P7</accession>
<dbReference type="ESTHER" id="hypvg-g9n0p7">
    <property type="family name" value="Fungal_carboxylesterase_lipase"/>
</dbReference>
<keyword evidence="2 3" id="KW-0378">Hydrolase</keyword>
<dbReference type="InterPro" id="IPR050309">
    <property type="entry name" value="Type-B_Carboxylest/Lipase"/>
</dbReference>
<evidence type="ECO:0000256" key="2">
    <source>
        <dbReference type="ARBA" id="ARBA00022801"/>
    </source>
</evidence>
<dbReference type="PROSITE" id="PS00941">
    <property type="entry name" value="CARBOXYLESTERASE_B_2"/>
    <property type="match status" value="1"/>
</dbReference>
<dbReference type="eggNOG" id="KOG4389">
    <property type="taxonomic scope" value="Eukaryota"/>
</dbReference>
<gene>
    <name evidence="5" type="ORF">TRIVIDRAFT_193306</name>
</gene>
<dbReference type="Gene3D" id="3.40.50.1820">
    <property type="entry name" value="alpha/beta hydrolase"/>
    <property type="match status" value="1"/>
</dbReference>
<dbReference type="AlphaFoldDB" id="G9N0P7"/>
<name>G9N0P7_HYPVG</name>
<sequence length="555" mass="61179">MLNLFIILLLTVTCGFAKHPAASAVHPPIVDLGYAVHQGTFNEAFGSQYYNFSNIRYGAPPVGDLRFTKPTLPTVRDRKLNLGRRGVICPQASSLWLEIKAPQVVTAVLSGRPLTNITSQPLPDPSTLHKLDFPSPDPRTSEDCLFLDVIVPTRVYSNRRSNSLVPVYVNIFGGGFVFGDKNSQGHPAGLLASSDDNIIYVTFNYRLANGTANAGLYDQELALHWVQKYIHLFGGDKDQVTIVGESAGGASVMHHITSYGGLKEGVPFQRAIAQSPGFQPMPGSVQQKALYTKTLASASQITGKNITSLSQLRGLSEADLYYTNYLVVATSAYGLFSYGPVVDGKLVPRLPGELLLTGQFNKRLQVMVGHSADEGLTFSSPYIQSNGDFGNYFKSIFPSTPQDNMDYVSDVLYPPIFNGTLGYTNQIQRVDLIFSEFAFTCNTRYLDLAFMNQTYSYLFNVWPALHGADSPYLYFTNSSLSLDNGVPINSTLAKMFQNYITNFVKTGNPNQGNLPLWTQYGSNSSVLDMRADGFLPAQDTVANERCTWWQQALYY</sequence>
<dbReference type="STRING" id="413071.G9N0P7"/>